<dbReference type="SUPFAM" id="SSF48371">
    <property type="entry name" value="ARM repeat"/>
    <property type="match status" value="1"/>
</dbReference>
<name>A0AAD9JG69_9ANNE</name>
<accession>A0AAD9JG69</accession>
<proteinExistence type="predicted"/>
<dbReference type="EMBL" id="JAODUP010000338">
    <property type="protein sequence ID" value="KAK2152162.1"/>
    <property type="molecule type" value="Genomic_DNA"/>
</dbReference>
<dbReference type="AlphaFoldDB" id="A0AAD9JG69"/>
<sequence>LSFCYSPDPCKLVSQLDSVDPLLHNIRDFDDVSKMLAAGLLRYLCSDSQTKEMIKVCDGIPVLLSALQNNSVKLLKYVVWCLVQLSEDADLRNIIRRRGGLPLLLGFLG</sequence>
<dbReference type="Gene3D" id="1.25.10.10">
    <property type="entry name" value="Leucine-rich Repeat Variant"/>
    <property type="match status" value="1"/>
</dbReference>
<organism evidence="1 2">
    <name type="scientific">Paralvinella palmiformis</name>
    <dbReference type="NCBI Taxonomy" id="53620"/>
    <lineage>
        <taxon>Eukaryota</taxon>
        <taxon>Metazoa</taxon>
        <taxon>Spiralia</taxon>
        <taxon>Lophotrochozoa</taxon>
        <taxon>Annelida</taxon>
        <taxon>Polychaeta</taxon>
        <taxon>Sedentaria</taxon>
        <taxon>Canalipalpata</taxon>
        <taxon>Terebellida</taxon>
        <taxon>Terebelliformia</taxon>
        <taxon>Alvinellidae</taxon>
        <taxon>Paralvinella</taxon>
    </lineage>
</organism>
<comment type="caution">
    <text evidence="1">The sequence shown here is derived from an EMBL/GenBank/DDBJ whole genome shotgun (WGS) entry which is preliminary data.</text>
</comment>
<dbReference type="Proteomes" id="UP001208570">
    <property type="component" value="Unassembled WGS sequence"/>
</dbReference>
<dbReference type="InterPro" id="IPR016024">
    <property type="entry name" value="ARM-type_fold"/>
</dbReference>
<evidence type="ECO:0000313" key="2">
    <source>
        <dbReference type="Proteomes" id="UP001208570"/>
    </source>
</evidence>
<reference evidence="1" key="1">
    <citation type="journal article" date="2023" name="Mol. Biol. Evol.">
        <title>Third-Generation Sequencing Reveals the Adaptive Role of the Epigenome in Three Deep-Sea Polychaetes.</title>
        <authorList>
            <person name="Perez M."/>
            <person name="Aroh O."/>
            <person name="Sun Y."/>
            <person name="Lan Y."/>
            <person name="Juniper S.K."/>
            <person name="Young C.R."/>
            <person name="Angers B."/>
            <person name="Qian P.Y."/>
        </authorList>
    </citation>
    <scope>NUCLEOTIDE SEQUENCE</scope>
    <source>
        <strain evidence="1">P08H-3</strain>
    </source>
</reference>
<protein>
    <submittedName>
        <fullName evidence="1">Uncharacterized protein</fullName>
    </submittedName>
</protein>
<dbReference type="InterPro" id="IPR011989">
    <property type="entry name" value="ARM-like"/>
</dbReference>
<dbReference type="InterPro" id="IPR000225">
    <property type="entry name" value="Armadillo"/>
</dbReference>
<keyword evidence="2" id="KW-1185">Reference proteome</keyword>
<evidence type="ECO:0000313" key="1">
    <source>
        <dbReference type="EMBL" id="KAK2152162.1"/>
    </source>
</evidence>
<feature type="non-terminal residue" evidence="1">
    <location>
        <position position="1"/>
    </location>
</feature>
<gene>
    <name evidence="1" type="ORF">LSH36_338g04053</name>
</gene>
<dbReference type="Pfam" id="PF00514">
    <property type="entry name" value="Arm"/>
    <property type="match status" value="1"/>
</dbReference>